<dbReference type="AlphaFoldDB" id="A0A127PRD8"/>
<evidence type="ECO:0008006" key="3">
    <source>
        <dbReference type="Google" id="ProtNLM"/>
    </source>
</evidence>
<organism evidence="1 2">
    <name type="scientific">Collimonas arenae</name>
    <dbReference type="NCBI Taxonomy" id="279058"/>
    <lineage>
        <taxon>Bacteria</taxon>
        <taxon>Pseudomonadati</taxon>
        <taxon>Pseudomonadota</taxon>
        <taxon>Betaproteobacteria</taxon>
        <taxon>Burkholderiales</taxon>
        <taxon>Oxalobacteraceae</taxon>
        <taxon>Collimonas</taxon>
    </lineage>
</organism>
<keyword evidence="2" id="KW-1185">Reference proteome</keyword>
<reference evidence="1 2" key="1">
    <citation type="submission" date="2015-11" db="EMBL/GenBank/DDBJ databases">
        <title>Exploring the genomic traits of fungus-feeding bacterial genus Collimonas.</title>
        <authorList>
            <person name="Song C."/>
            <person name="Schmidt R."/>
            <person name="de Jager V."/>
            <person name="Krzyzanowska D."/>
            <person name="Jongedijk E."/>
            <person name="Cankar K."/>
            <person name="Beekwilder J."/>
            <person name="van Veen A."/>
            <person name="de Boer W."/>
            <person name="van Veen J.A."/>
            <person name="Garbeva P."/>
        </authorList>
    </citation>
    <scope>NUCLEOTIDE SEQUENCE [LARGE SCALE GENOMIC DNA]</scope>
    <source>
        <strain evidence="1 2">Ter282</strain>
    </source>
</reference>
<accession>A0A127PRD8</accession>
<dbReference type="EMBL" id="CP013235">
    <property type="protein sequence ID" value="AMP10240.1"/>
    <property type="molecule type" value="Genomic_DNA"/>
</dbReference>
<name>A0A127PRD8_9BURK</name>
<dbReference type="InterPro" id="IPR053785">
    <property type="entry name" value="PhaP6-like"/>
</dbReference>
<protein>
    <recommendedName>
        <fullName evidence="3">Phasin protein</fullName>
    </recommendedName>
</protein>
<evidence type="ECO:0000313" key="2">
    <source>
        <dbReference type="Proteomes" id="UP000071778"/>
    </source>
</evidence>
<dbReference type="PATRIC" id="fig|279058.17.peg.2731"/>
<dbReference type="NCBIfam" id="NF045536">
    <property type="entry name" value="phasin_PhaP6"/>
    <property type="match status" value="1"/>
</dbReference>
<proteinExistence type="predicted"/>
<sequence length="168" mass="18128">MKTHRVRNTTGNRAAHPLNAWTDLMFKAGEMMTASAQVIGHRTARMAMAGPAPSQRDQHEFDLMSREKIEAAAESVHAMAIRMLGLHQEVAVMAIQHMLSGTANLISVAGSSSLHQSGRRQSKLAHDTLLNSAEAVSQFNASLADIAETGLQPIHARATANAKRLTNL</sequence>
<evidence type="ECO:0000313" key="1">
    <source>
        <dbReference type="EMBL" id="AMP10240.1"/>
    </source>
</evidence>
<dbReference type="RefSeq" id="WP_061533556.1">
    <property type="nucleotide sequence ID" value="NZ_CP013233.1"/>
</dbReference>
<gene>
    <name evidence="1" type="ORF">CAter282_2499</name>
</gene>
<dbReference type="Proteomes" id="UP000071778">
    <property type="component" value="Chromosome"/>
</dbReference>
<dbReference type="OrthoDB" id="5625573at2"/>